<dbReference type="Proteomes" id="UP001227831">
    <property type="component" value="Unassembled WGS sequence"/>
</dbReference>
<proteinExistence type="predicted"/>
<protein>
    <submittedName>
        <fullName evidence="2">Nuclear transport factor 2 family protein</fullName>
    </submittedName>
</protein>
<gene>
    <name evidence="2" type="ORF">RA086_11445</name>
</gene>
<evidence type="ECO:0000313" key="2">
    <source>
        <dbReference type="EMBL" id="MDQ7938223.1"/>
    </source>
</evidence>
<evidence type="ECO:0000259" key="1">
    <source>
        <dbReference type="Pfam" id="PF12680"/>
    </source>
</evidence>
<sequence length="125" mass="14432">MTNKQRALDYMNAVFTEKDMDKVETFFGNDWTQHNPSVKNGIQALRDVLTDNEMNWEPSIVMEEDDIVAVHGRYTNFFGKTVIAVDFFRFDDDGKINEHWDVLQEEVPAEKTASGNAMFPIRASH</sequence>
<organism evidence="2 3">
    <name type="scientific">Lactiplantibacillus brownii</name>
    <dbReference type="NCBI Taxonomy" id="3069269"/>
    <lineage>
        <taxon>Bacteria</taxon>
        <taxon>Bacillati</taxon>
        <taxon>Bacillota</taxon>
        <taxon>Bacilli</taxon>
        <taxon>Lactobacillales</taxon>
        <taxon>Lactobacillaceae</taxon>
        <taxon>Lactiplantibacillus</taxon>
    </lineage>
</organism>
<dbReference type="Gene3D" id="3.10.450.50">
    <property type="match status" value="1"/>
</dbReference>
<dbReference type="Pfam" id="PF12680">
    <property type="entry name" value="SnoaL_2"/>
    <property type="match status" value="1"/>
</dbReference>
<accession>A0ABU1ACX8</accession>
<dbReference type="EMBL" id="JAVCWF010000001">
    <property type="protein sequence ID" value="MDQ7938223.1"/>
    <property type="molecule type" value="Genomic_DNA"/>
</dbReference>
<dbReference type="RefSeq" id="WP_308703914.1">
    <property type="nucleotide sequence ID" value="NZ_AP027463.1"/>
</dbReference>
<dbReference type="InterPro" id="IPR032710">
    <property type="entry name" value="NTF2-like_dom_sf"/>
</dbReference>
<feature type="domain" description="SnoaL-like" evidence="1">
    <location>
        <begin position="10"/>
        <end position="99"/>
    </location>
</feature>
<dbReference type="SUPFAM" id="SSF54427">
    <property type="entry name" value="NTF2-like"/>
    <property type="match status" value="1"/>
</dbReference>
<keyword evidence="3" id="KW-1185">Reference proteome</keyword>
<dbReference type="InterPro" id="IPR037401">
    <property type="entry name" value="SnoaL-like"/>
</dbReference>
<reference evidence="2 3" key="1">
    <citation type="journal article" date="2023" name="Int. J. Syst. Evol. Microbiol.">
        <title>Lactiplantibacillus brownii sp. nov., a novel psychrotolerant species isolated from sauerkraut.</title>
        <authorList>
            <person name="Heng Y.C."/>
            <person name="Silvaraju S."/>
            <person name="Lee J.K.Y."/>
            <person name="Kittelmann S."/>
        </authorList>
    </citation>
    <scope>NUCLEOTIDE SEQUENCE [LARGE SCALE GENOMIC DNA]</scope>
    <source>
        <strain evidence="2 3">WILCCON 0030</strain>
    </source>
</reference>
<evidence type="ECO:0000313" key="3">
    <source>
        <dbReference type="Proteomes" id="UP001227831"/>
    </source>
</evidence>
<comment type="caution">
    <text evidence="2">The sequence shown here is derived from an EMBL/GenBank/DDBJ whole genome shotgun (WGS) entry which is preliminary data.</text>
</comment>
<name>A0ABU1ACX8_9LACO</name>